<dbReference type="EMBL" id="FOAP01000001">
    <property type="protein sequence ID" value="SEK23962.1"/>
    <property type="molecule type" value="Genomic_DNA"/>
</dbReference>
<proteinExistence type="predicted"/>
<evidence type="ECO:0000313" key="1">
    <source>
        <dbReference type="EMBL" id="SEK23962.1"/>
    </source>
</evidence>
<accession>A0A1H7FHP4</accession>
<dbReference type="OrthoDB" id="5377797at2"/>
<organism evidence="1 2">
    <name type="scientific">Stigmatella aurantiaca</name>
    <dbReference type="NCBI Taxonomy" id="41"/>
    <lineage>
        <taxon>Bacteria</taxon>
        <taxon>Pseudomonadati</taxon>
        <taxon>Myxococcota</taxon>
        <taxon>Myxococcia</taxon>
        <taxon>Myxococcales</taxon>
        <taxon>Cystobacterineae</taxon>
        <taxon>Archangiaceae</taxon>
        <taxon>Stigmatella</taxon>
    </lineage>
</organism>
<sequence length="520" mass="57796">MKRDDYVQAFTSGLLALSGEPAAAAQAHFGQRFEFQELKKSQAVSLGGRGPAGDELSYAAWLQALRKEGLRGVRFYWGAKPADPSLPPHVAAAFAGVRILLFQVETATAARTYELQTRQSPQVALTPAQFVELMDAQQQKALLWERVRELVHESNELNGRPAVAPGQAAAYLLSPEGAEVYDFLVMDLCREVQLECLVRETPFRIPLHLKDAFYQPDFSFGMPEKDPVFLYPEKQDVSAQEVRALIQAQPFPPADIWARADARLREYTDPALLPASPGVWPTALDGLSDALKRSVPQAVCDAIRTLCEEQQKEPVIPEALKASFGPDELEKKRAKARGRLSGGEQWHLQDNPQPWQLVFFEEVPGAAPTEPPVEAAQARARFQEALRAIEAFAARLDFPFAEAFRLGLALLEQDFPRGDFDEAHGQRAVEALQAKGFSDRAQENFQEVFSFAEDLKLLRWPAERILGFLAASVSDVFGGMGSWNDLPLDEADGEENERLSAELFRSMKDYAAALQSWVRA</sequence>
<name>A0A1H7FHP4_STIAU</name>
<dbReference type="Proteomes" id="UP000182719">
    <property type="component" value="Unassembled WGS sequence"/>
</dbReference>
<evidence type="ECO:0000313" key="2">
    <source>
        <dbReference type="Proteomes" id="UP000182719"/>
    </source>
</evidence>
<dbReference type="RefSeq" id="WP_075004388.1">
    <property type="nucleotide sequence ID" value="NZ_FOAP01000001.1"/>
</dbReference>
<reference evidence="2" key="1">
    <citation type="submission" date="2016-10" db="EMBL/GenBank/DDBJ databases">
        <authorList>
            <person name="Varghese N."/>
            <person name="Submissions S."/>
        </authorList>
    </citation>
    <scope>NUCLEOTIDE SEQUENCE [LARGE SCALE GENOMIC DNA]</scope>
    <source>
        <strain evidence="2">DSM 17044</strain>
    </source>
</reference>
<keyword evidence="2" id="KW-1185">Reference proteome</keyword>
<dbReference type="AlphaFoldDB" id="A0A1H7FHP4"/>
<protein>
    <submittedName>
        <fullName evidence="1">Uncharacterized protein</fullName>
    </submittedName>
</protein>
<gene>
    <name evidence="1" type="ORF">SAMN05444354_10169</name>
</gene>